<feature type="compositionally biased region" description="Polar residues" evidence="3">
    <location>
        <begin position="824"/>
        <end position="835"/>
    </location>
</feature>
<dbReference type="Pfam" id="PF19056">
    <property type="entry name" value="WD40_2"/>
    <property type="match status" value="1"/>
</dbReference>
<protein>
    <submittedName>
        <fullName evidence="5">Serine-rich adhesin for platelets</fullName>
    </submittedName>
</protein>
<gene>
    <name evidence="5" type="primary">LOC106012983</name>
</gene>
<feature type="region of interest" description="Disordered" evidence="3">
    <location>
        <begin position="239"/>
        <end position="599"/>
    </location>
</feature>
<feature type="compositionally biased region" description="Low complexity" evidence="3">
    <location>
        <begin position="1052"/>
        <end position="1093"/>
    </location>
</feature>
<feature type="compositionally biased region" description="Polar residues" evidence="3">
    <location>
        <begin position="679"/>
        <end position="693"/>
    </location>
</feature>
<feature type="compositionally biased region" description="Basic and acidic residues" evidence="3">
    <location>
        <begin position="736"/>
        <end position="745"/>
    </location>
</feature>
<feature type="compositionally biased region" description="Polar residues" evidence="3">
    <location>
        <begin position="714"/>
        <end position="726"/>
    </location>
</feature>
<feature type="compositionally biased region" description="Polar residues" evidence="3">
    <location>
        <begin position="568"/>
        <end position="588"/>
    </location>
</feature>
<reference evidence="5" key="1">
    <citation type="submission" date="2025-08" db="UniProtKB">
        <authorList>
            <consortium name="RefSeq"/>
        </authorList>
    </citation>
    <scope>IDENTIFICATION</scope>
</reference>
<feature type="compositionally biased region" description="Basic and acidic residues" evidence="3">
    <location>
        <begin position="536"/>
        <end position="546"/>
    </location>
</feature>
<sequence>MQVYRDEEGDHSNRLFAAMADGTVAVFENITASCASYDLLYLPIGQSQVTCLQLLGNQLWCSCGNTVSIIHASTLDPMDRFTVSANPYDTVLSLVPGLPGVWLSVRGSSVLELWDPMSLSCKMLYDTRTGRYPNLRKEDDTYFNNARITSILALDHSVWVGTGEGTLITFDVFTQGKTPSDSSPFMTEAVGLTDMEDSQSWLTLQHKGDTDSLTRLVEVEKRVKDLYCQRLVGDSFVADTSRDTSSDNSLLPPSAPLTPRGDGEGDNSSTVSSAAGVAPPAGKLTSGNRSEKDNAKVRDNSRSSSDQGKPAGVKNVREGSRNIQNMRREAAGGQNGKTSSSSNSSKVKSKTDRSSSGSAGKASVEKKLSTGSNKTDVSVTSNVLAETDDNSSAVTKMSSAVSGSHTSGAVSQNDSGYAKTGSFSSTSSCAPDSTSLNNTLVADRSSDEGKGQDESVSNGHLPEPPSVYYLYRPDMEKDEPKRKDSGSDQSVAKTDSGQGLARGKNSTSRLMQEGRTKNKSEDSGVSSITDDNIPNAKEKKDNENAKKISSSSDRSSSNKHLPSDKLNGVQTSEQIKNMKNRLKNSGSSDPGDDFQKENNLECCINKGSRFYSNGDSDISSMSQTEDNAETAECEGNATTDVVLSDKEEAALGDSLKVDEKTSSPPADDQNVGVVVVPGQRSQTSQSLESNGRSVSEDSNKTCGSDDVFSEDTPIDTSLETPTQDGSHANPPPGHGRSSEFESPEKDVEDTSFSNSTTPCGGDVSVPNGHCVNGYLSDKHGSQEDDVVTTPVERAVAHRNSRRSTLANVRSLAAQFEAKVKDNSVESPSSSPTKLRSPTRPVGVPESLVAPRNGSLGKERTGVERPSSLPLAPNGHTKLRRVVSNPVGGRPRRFAGKSETFSQFYVELHKAPTRDTDVKEIGLKDCQAKLCSKSEMLSPEDSSRTTATTPSTVTETESVASNADIDTKFYGDSDEETCVHEARVQSFKNTYKKLSSVNAPKFRPQTEIIPENDAGSGKDLTPSIPEKQSVESTAPTPAADSIGGGDASITSDVTPQSSSTTPAPSSTVSSSTVSVLSRKRTFSSSSSGGDASRLLSRKDSDVSSIQDNNMQSRDPEAQWRLDYTNVHVDTDADSTAMSSVSEEAGEGTDEGEGHLTSATGRRLSGLSTSSDVKDQRLSQFLKDTAASFSTQFGHSLEEDSMSAFLNTPTMSCNSWSSYDEISTPPCADVTTNKHNGFPRSSVVSMGSRSTSIASTMDLLYSADLSLMSKNKIADKPVKWLLNTEYGGKPVVLSFCGSHSDDEAVLIWSREDDETLWTNCPVLEYNPITRTATLPRYMRPHLSSSSSTLGSPKQRPASVNSN</sequence>
<feature type="region of interest" description="Disordered" evidence="3">
    <location>
        <begin position="1339"/>
        <end position="1360"/>
    </location>
</feature>
<accession>A0ABM1A8N3</accession>
<evidence type="ECO:0000256" key="1">
    <source>
        <dbReference type="ARBA" id="ARBA00022553"/>
    </source>
</evidence>
<feature type="compositionally biased region" description="Low complexity" evidence="3">
    <location>
        <begin position="337"/>
        <end position="346"/>
    </location>
</feature>
<feature type="compositionally biased region" description="Polar residues" evidence="3">
    <location>
        <begin position="1101"/>
        <end position="1111"/>
    </location>
</feature>
<dbReference type="SUPFAM" id="SSF50978">
    <property type="entry name" value="WD40 repeat-like"/>
    <property type="match status" value="1"/>
</dbReference>
<name>A0ABM1A8N3_APLCA</name>
<keyword evidence="4" id="KW-1185">Reference proteome</keyword>
<feature type="compositionally biased region" description="Basic and acidic residues" evidence="3">
    <location>
        <begin position="315"/>
        <end position="330"/>
    </location>
</feature>
<evidence type="ECO:0000313" key="5">
    <source>
        <dbReference type="RefSeq" id="XP_012942944.1"/>
    </source>
</evidence>
<feature type="compositionally biased region" description="Basic and acidic residues" evidence="3">
    <location>
        <begin position="643"/>
        <end position="661"/>
    </location>
</feature>
<feature type="compositionally biased region" description="Polar residues" evidence="3">
    <location>
        <begin position="611"/>
        <end position="625"/>
    </location>
</feature>
<feature type="compositionally biased region" description="Low complexity" evidence="3">
    <location>
        <begin position="422"/>
        <end position="435"/>
    </location>
</feature>
<dbReference type="Proteomes" id="UP000694888">
    <property type="component" value="Unplaced"/>
</dbReference>
<feature type="compositionally biased region" description="Polar residues" evidence="3">
    <location>
        <begin position="369"/>
        <end position="415"/>
    </location>
</feature>
<feature type="compositionally biased region" description="Polar residues" evidence="3">
    <location>
        <begin position="523"/>
        <end position="532"/>
    </location>
</feature>
<evidence type="ECO:0000256" key="3">
    <source>
        <dbReference type="SAM" id="MobiDB-lite"/>
    </source>
</evidence>
<dbReference type="InterPro" id="IPR039919">
    <property type="entry name" value="ARHGEF10/ARHGEF17"/>
</dbReference>
<feature type="region of interest" description="Disordered" evidence="3">
    <location>
        <begin position="932"/>
        <end position="974"/>
    </location>
</feature>
<feature type="compositionally biased region" description="Low complexity" evidence="3">
    <location>
        <begin position="943"/>
        <end position="960"/>
    </location>
</feature>
<proteinExistence type="predicted"/>
<feature type="compositionally biased region" description="Basic and acidic residues" evidence="3">
    <location>
        <begin position="473"/>
        <end position="486"/>
    </location>
</feature>
<dbReference type="InterPro" id="IPR036322">
    <property type="entry name" value="WD40_repeat_dom_sf"/>
</dbReference>
<feature type="compositionally biased region" description="Basic and acidic residues" evidence="3">
    <location>
        <begin position="964"/>
        <end position="974"/>
    </location>
</feature>
<dbReference type="RefSeq" id="XP_012942944.1">
    <property type="nucleotide sequence ID" value="XM_013087490.2"/>
</dbReference>
<feature type="region of interest" description="Disordered" evidence="3">
    <location>
        <begin position="1133"/>
        <end position="1169"/>
    </location>
</feature>
<evidence type="ECO:0000313" key="4">
    <source>
        <dbReference type="Proteomes" id="UP000694888"/>
    </source>
</evidence>
<keyword evidence="2" id="KW-0344">Guanine-nucleotide releasing factor</keyword>
<feature type="compositionally biased region" description="Polar residues" evidence="3">
    <location>
        <begin position="487"/>
        <end position="497"/>
    </location>
</feature>
<dbReference type="GeneID" id="106012983"/>
<feature type="region of interest" description="Disordered" evidence="3">
    <location>
        <begin position="994"/>
        <end position="1118"/>
    </location>
</feature>
<evidence type="ECO:0000256" key="2">
    <source>
        <dbReference type="ARBA" id="ARBA00022658"/>
    </source>
</evidence>
<feature type="compositionally biased region" description="Basic and acidic residues" evidence="3">
    <location>
        <begin position="444"/>
        <end position="453"/>
    </location>
</feature>
<dbReference type="PANTHER" id="PTHR12877">
    <property type="entry name" value="RHO GUANINE NUCLEOTIDE EXCHANGE FACTOR"/>
    <property type="match status" value="1"/>
</dbReference>
<keyword evidence="1" id="KW-0597">Phosphoprotein</keyword>
<organism evidence="4 5">
    <name type="scientific">Aplysia californica</name>
    <name type="common">California sea hare</name>
    <dbReference type="NCBI Taxonomy" id="6500"/>
    <lineage>
        <taxon>Eukaryota</taxon>
        <taxon>Metazoa</taxon>
        <taxon>Spiralia</taxon>
        <taxon>Lophotrochozoa</taxon>
        <taxon>Mollusca</taxon>
        <taxon>Gastropoda</taxon>
        <taxon>Heterobranchia</taxon>
        <taxon>Euthyneura</taxon>
        <taxon>Tectipleura</taxon>
        <taxon>Aplysiida</taxon>
        <taxon>Aplysioidea</taxon>
        <taxon>Aplysiidae</taxon>
        <taxon>Aplysia</taxon>
    </lineage>
</organism>
<feature type="compositionally biased region" description="Basic and acidic residues" evidence="3">
    <location>
        <begin position="512"/>
        <end position="522"/>
    </location>
</feature>
<dbReference type="PANTHER" id="PTHR12877:SF15">
    <property type="entry name" value="RHO GUANINE NUCLEOTIDE EXCHANGE FACTOR 17"/>
    <property type="match status" value="1"/>
</dbReference>
<feature type="compositionally biased region" description="Basic and acidic residues" evidence="3">
    <location>
        <begin position="289"/>
        <end position="301"/>
    </location>
</feature>
<feature type="region of interest" description="Disordered" evidence="3">
    <location>
        <begin position="611"/>
        <end position="894"/>
    </location>
</feature>